<gene>
    <name evidence="4" type="ORF">MKZ38_004287</name>
</gene>
<accession>A0AAD5RML8</accession>
<dbReference type="InterPro" id="IPR000120">
    <property type="entry name" value="Amidase"/>
</dbReference>
<evidence type="ECO:0000259" key="3">
    <source>
        <dbReference type="Pfam" id="PF01425"/>
    </source>
</evidence>
<comment type="caution">
    <text evidence="4">The sequence shown here is derived from an EMBL/GenBank/DDBJ whole genome shotgun (WGS) entry which is preliminary data.</text>
</comment>
<name>A0AAD5RML8_9PEZI</name>
<dbReference type="InterPro" id="IPR023631">
    <property type="entry name" value="Amidase_dom"/>
</dbReference>
<evidence type="ECO:0000256" key="2">
    <source>
        <dbReference type="SAM" id="MobiDB-lite"/>
    </source>
</evidence>
<dbReference type="PANTHER" id="PTHR11895:SF67">
    <property type="entry name" value="AMIDASE DOMAIN-CONTAINING PROTEIN"/>
    <property type="match status" value="1"/>
</dbReference>
<sequence length="618" mass="67149">MGSQARNDRFFLYPRPTRGPDIPYKDERKSNPRIDGWFLAVAAVLMEWFGLLRYNAWKNAGFGSLRGIRDHIEDYEPRFDPAVFPLGGTGSGSEASGGRDNDHVVNRASDNPPAAPLSDGGKYSASDYRALYLSGELTPLDIAKTILPMVRRDTSPPGIHSMAWFDVKVDLVLKAAEESTLRYKEGRSLGPLDGVPTAVKDEYDMEGYMTTLGSVNDYVGREPHDGTIDTWCVRKLQDAGAVIVGKLSMHEYGLDTSGNNITFGTPRNPYHHQYYTGGSSSGPAYAVAAGLVPIAMGSDGGGSIRIPSAFCSVFGLKTTHDRLSFFPGQNHSKTCATNGPIAADMRSLAQLYSVVSEPHPTSHFPSPPGGANGHIVTDSNRPRVIGICEPWFQKATPAAQQLCRGMIAELVKEKGYKVVNIDIPFLVEGQMAHALTVLTDAATLLPDTRGVSPANRVMLALGRTTPSTDYLLAQKLRAVIMQHLAWLWEKHPGMVIATPTTSCAGWKIQGDGELKYGVSDGNQTLKTMEYVWMGNFCGLPSISVPAGFVVPEGEEDAGDVAEQGIPIGLMVTGEWTSEEELMQFGLDAEEAGRERQRNPPVWADVVKLAKERKVDEAM</sequence>
<comment type="similarity">
    <text evidence="1">Belongs to the amidase family.</text>
</comment>
<evidence type="ECO:0000313" key="5">
    <source>
        <dbReference type="Proteomes" id="UP001201980"/>
    </source>
</evidence>
<dbReference type="PROSITE" id="PS00571">
    <property type="entry name" value="AMIDASES"/>
    <property type="match status" value="1"/>
</dbReference>
<dbReference type="PANTHER" id="PTHR11895">
    <property type="entry name" value="TRANSAMIDASE"/>
    <property type="match status" value="1"/>
</dbReference>
<proteinExistence type="inferred from homology"/>
<dbReference type="Gene3D" id="3.90.1300.10">
    <property type="entry name" value="Amidase signature (AS) domain"/>
    <property type="match status" value="1"/>
</dbReference>
<feature type="region of interest" description="Disordered" evidence="2">
    <location>
        <begin position="86"/>
        <end position="121"/>
    </location>
</feature>
<dbReference type="GO" id="GO:0003824">
    <property type="term" value="F:catalytic activity"/>
    <property type="evidence" value="ECO:0007669"/>
    <property type="project" value="InterPro"/>
</dbReference>
<keyword evidence="5" id="KW-1185">Reference proteome</keyword>
<protein>
    <submittedName>
        <fullName evidence="4">Glutamyl-tRNA amidotransferase subunit A</fullName>
    </submittedName>
</protein>
<organism evidence="4 5">
    <name type="scientific">Zalerion maritima</name>
    <dbReference type="NCBI Taxonomy" id="339359"/>
    <lineage>
        <taxon>Eukaryota</taxon>
        <taxon>Fungi</taxon>
        <taxon>Dikarya</taxon>
        <taxon>Ascomycota</taxon>
        <taxon>Pezizomycotina</taxon>
        <taxon>Sordariomycetes</taxon>
        <taxon>Lulworthiomycetidae</taxon>
        <taxon>Lulworthiales</taxon>
        <taxon>Lulworthiaceae</taxon>
        <taxon>Zalerion</taxon>
    </lineage>
</organism>
<dbReference type="InterPro" id="IPR020556">
    <property type="entry name" value="Amidase_CS"/>
</dbReference>
<evidence type="ECO:0000313" key="4">
    <source>
        <dbReference type="EMBL" id="KAJ2897958.1"/>
    </source>
</evidence>
<feature type="domain" description="Amidase" evidence="3">
    <location>
        <begin position="163"/>
        <end position="581"/>
    </location>
</feature>
<dbReference type="Pfam" id="PF01425">
    <property type="entry name" value="Amidase"/>
    <property type="match status" value="1"/>
</dbReference>
<dbReference type="AlphaFoldDB" id="A0AAD5RML8"/>
<dbReference type="Proteomes" id="UP001201980">
    <property type="component" value="Unassembled WGS sequence"/>
</dbReference>
<dbReference type="SUPFAM" id="SSF75304">
    <property type="entry name" value="Amidase signature (AS) enzymes"/>
    <property type="match status" value="1"/>
</dbReference>
<reference evidence="4" key="1">
    <citation type="submission" date="2022-07" db="EMBL/GenBank/DDBJ databases">
        <title>Draft genome sequence of Zalerion maritima ATCC 34329, a (micro)plastics degrading marine fungus.</title>
        <authorList>
            <person name="Paco A."/>
            <person name="Goncalves M.F.M."/>
            <person name="Rocha-Santos T.A.P."/>
            <person name="Alves A."/>
        </authorList>
    </citation>
    <scope>NUCLEOTIDE SEQUENCE</scope>
    <source>
        <strain evidence="4">ATCC 34329</strain>
    </source>
</reference>
<evidence type="ECO:0000256" key="1">
    <source>
        <dbReference type="ARBA" id="ARBA00009199"/>
    </source>
</evidence>
<dbReference type="EMBL" id="JAKWBI020000250">
    <property type="protein sequence ID" value="KAJ2897958.1"/>
    <property type="molecule type" value="Genomic_DNA"/>
</dbReference>
<dbReference type="InterPro" id="IPR036928">
    <property type="entry name" value="AS_sf"/>
</dbReference>